<dbReference type="Gene3D" id="2.40.50.1070">
    <property type="match status" value="1"/>
</dbReference>
<dbReference type="InterPro" id="IPR002792">
    <property type="entry name" value="TRAM_dom"/>
</dbReference>
<dbReference type="GO" id="GO:0070041">
    <property type="term" value="F:rRNA (uridine-C5-)-methyltransferase activity"/>
    <property type="evidence" value="ECO:0007669"/>
    <property type="project" value="UniProtKB-ARBA"/>
</dbReference>
<dbReference type="PROSITE" id="PS01230">
    <property type="entry name" value="TRMA_1"/>
    <property type="match status" value="1"/>
</dbReference>
<dbReference type="PANTHER" id="PTHR11061">
    <property type="entry name" value="RNA M5U METHYLTRANSFERASE"/>
    <property type="match status" value="1"/>
</dbReference>
<keyword evidence="2 4" id="KW-0808">Transferase</keyword>
<feature type="active site" evidence="5">
    <location>
        <position position="451"/>
    </location>
</feature>
<dbReference type="InterPro" id="IPR030391">
    <property type="entry name" value="MeTrfase_TrmA_CS"/>
</dbReference>
<organism evidence="7 8">
    <name type="scientific">Heliorestis acidaminivorans</name>
    <dbReference type="NCBI Taxonomy" id="553427"/>
    <lineage>
        <taxon>Bacteria</taxon>
        <taxon>Bacillati</taxon>
        <taxon>Bacillota</taxon>
        <taxon>Clostridia</taxon>
        <taxon>Eubacteriales</taxon>
        <taxon>Heliobacteriaceae</taxon>
        <taxon>Heliorestis</taxon>
    </lineage>
</organism>
<dbReference type="PROSITE" id="PS50926">
    <property type="entry name" value="TRAM"/>
    <property type="match status" value="1"/>
</dbReference>
<keyword evidence="1 4" id="KW-0489">Methyltransferase</keyword>
<dbReference type="PROSITE" id="PS01231">
    <property type="entry name" value="TRMA_2"/>
    <property type="match status" value="1"/>
</dbReference>
<sequence length="494" mass="55945">MNKMNESGSIKVGQVGTFDVLGETLQGEGVARPEGMALFIPHTFMGEQVKAKVVEVKKRYGRAELLEVTKEAPERIKPPCPVFGQCGGCQLQMMTYERQLQLKEQALVDAFKRLGSFHDVPIEPIVGAEKIWHYRNKMQMHVRWGAESDLKIGYYRRSTHDLIEFDDCLLVPPLFSKLLKHFRQVLPQVDKEKKLPIKHILIKSVRTDEVGSDVAEDVGVDVKANVVREEQNSAYSEKQSYKLMMILVLERWKKSYEDLCTELADKLMELEPALQSFYINRNKNEKGPILGSEYPFYHGEEHLVEKMVDAAGDPLELEVGPASFLQVNPEQTERLYKYVAELAQLTGKEKVLDAYCGVGSISLYLAPYCRSVTGIEEVADAVEDAKNNSLRNQKDHLEFHTGKVEELLPSLVEDGNDFAVCLLDPPRKGCHEKVLEAINEMQPDRIVYVSCDSASLVRDCVYLAQQGWQVKKVVPVDLFPQTGHLECVVLMSRL</sequence>
<dbReference type="OrthoDB" id="9804590at2"/>
<accession>A0A6I0F0E6</accession>
<evidence type="ECO:0000256" key="5">
    <source>
        <dbReference type="PROSITE-ProRule" id="PRU10015"/>
    </source>
</evidence>
<evidence type="ECO:0000259" key="6">
    <source>
        <dbReference type="PROSITE" id="PS50926"/>
    </source>
</evidence>
<protein>
    <submittedName>
        <fullName evidence="7">23S rRNA (Uracil(1939)-C(5))-methyltransferase RlmD</fullName>
        <ecNumber evidence="7">2.1.1.190</ecNumber>
    </submittedName>
</protein>
<evidence type="ECO:0000256" key="2">
    <source>
        <dbReference type="ARBA" id="ARBA00022679"/>
    </source>
</evidence>
<dbReference type="Proteomes" id="UP000468766">
    <property type="component" value="Unassembled WGS sequence"/>
</dbReference>
<dbReference type="InterPro" id="IPR012340">
    <property type="entry name" value="NA-bd_OB-fold"/>
</dbReference>
<dbReference type="Pfam" id="PF05958">
    <property type="entry name" value="tRNA_U5-meth_tr"/>
    <property type="match status" value="1"/>
</dbReference>
<dbReference type="FunFam" id="3.40.50.150:FF:000009">
    <property type="entry name" value="23S rRNA (Uracil(1939)-C(5))-methyltransferase RlmD"/>
    <property type="match status" value="1"/>
</dbReference>
<dbReference type="EMBL" id="WBXO01000005">
    <property type="protein sequence ID" value="KAB2952731.1"/>
    <property type="molecule type" value="Genomic_DNA"/>
</dbReference>
<comment type="similarity">
    <text evidence="4">Belongs to the class I-like SAM-binding methyltransferase superfamily. RNA M5U methyltransferase family.</text>
</comment>
<dbReference type="EC" id="2.1.1.190" evidence="7"/>
<dbReference type="RefSeq" id="WP_151620008.1">
    <property type="nucleotide sequence ID" value="NZ_WBXO01000005.1"/>
</dbReference>
<gene>
    <name evidence="7" type="primary">rlmD</name>
    <name evidence="7" type="ORF">F9B85_08765</name>
</gene>
<feature type="binding site" evidence="4">
    <location>
        <position position="355"/>
    </location>
    <ligand>
        <name>S-adenosyl-L-methionine</name>
        <dbReference type="ChEBI" id="CHEBI:59789"/>
    </ligand>
</feature>
<proteinExistence type="inferred from homology"/>
<evidence type="ECO:0000313" key="7">
    <source>
        <dbReference type="EMBL" id="KAB2952731.1"/>
    </source>
</evidence>
<evidence type="ECO:0000256" key="1">
    <source>
        <dbReference type="ARBA" id="ARBA00022603"/>
    </source>
</evidence>
<dbReference type="Gene3D" id="3.40.50.150">
    <property type="entry name" value="Vaccinia Virus protein VP39"/>
    <property type="match status" value="1"/>
</dbReference>
<evidence type="ECO:0000313" key="8">
    <source>
        <dbReference type="Proteomes" id="UP000468766"/>
    </source>
</evidence>
<dbReference type="AlphaFoldDB" id="A0A6I0F0E6"/>
<dbReference type="GO" id="GO:0070475">
    <property type="term" value="P:rRNA base methylation"/>
    <property type="evidence" value="ECO:0007669"/>
    <property type="project" value="TreeGrafter"/>
</dbReference>
<evidence type="ECO:0000256" key="4">
    <source>
        <dbReference type="PROSITE-ProRule" id="PRU01024"/>
    </source>
</evidence>
<dbReference type="CDD" id="cd02440">
    <property type="entry name" value="AdoMet_MTases"/>
    <property type="match status" value="1"/>
</dbReference>
<dbReference type="NCBIfam" id="TIGR00479">
    <property type="entry name" value="rumA"/>
    <property type="match status" value="1"/>
</dbReference>
<feature type="binding site" evidence="4">
    <location>
        <position position="326"/>
    </location>
    <ligand>
        <name>S-adenosyl-L-methionine</name>
        <dbReference type="ChEBI" id="CHEBI:59789"/>
    </ligand>
</feature>
<comment type="caution">
    <text evidence="7">The sequence shown here is derived from an EMBL/GenBank/DDBJ whole genome shotgun (WGS) entry which is preliminary data.</text>
</comment>
<feature type="active site" description="Nucleophile" evidence="4">
    <location>
        <position position="451"/>
    </location>
</feature>
<dbReference type="InterPro" id="IPR030390">
    <property type="entry name" value="MeTrfase_TrmA_AS"/>
</dbReference>
<dbReference type="Gene3D" id="2.40.50.140">
    <property type="entry name" value="Nucleic acid-binding proteins"/>
    <property type="match status" value="1"/>
</dbReference>
<name>A0A6I0F0E6_9FIRM</name>
<feature type="domain" description="TRAM" evidence="6">
    <location>
        <begin position="9"/>
        <end position="67"/>
    </location>
</feature>
<dbReference type="SUPFAM" id="SSF53335">
    <property type="entry name" value="S-adenosyl-L-methionine-dependent methyltransferases"/>
    <property type="match status" value="1"/>
</dbReference>
<evidence type="ECO:0000256" key="3">
    <source>
        <dbReference type="ARBA" id="ARBA00022691"/>
    </source>
</evidence>
<keyword evidence="8" id="KW-1185">Reference proteome</keyword>
<dbReference type="PROSITE" id="PS51687">
    <property type="entry name" value="SAM_MT_RNA_M5U"/>
    <property type="match status" value="1"/>
</dbReference>
<keyword evidence="3 4" id="KW-0949">S-adenosyl-L-methionine</keyword>
<dbReference type="FunFam" id="2.40.50.140:FF:000097">
    <property type="entry name" value="23S rRNA (uracil(1939)-C(5))-methyltransferase RlmD"/>
    <property type="match status" value="1"/>
</dbReference>
<reference evidence="7 8" key="1">
    <citation type="submission" date="2019-10" db="EMBL/GenBank/DDBJ databases">
        <title>Whole-genome sequence of the extremophile Heliorestis acidaminivorans DSM 24790.</title>
        <authorList>
            <person name="Kyndt J.A."/>
            <person name="Meyer T.E."/>
        </authorList>
    </citation>
    <scope>NUCLEOTIDE SEQUENCE [LARGE SCALE GENOMIC DNA]</scope>
    <source>
        <strain evidence="7 8">DSM 24790</strain>
    </source>
</reference>
<dbReference type="SUPFAM" id="SSF50249">
    <property type="entry name" value="Nucleic acid-binding proteins"/>
    <property type="match status" value="1"/>
</dbReference>
<dbReference type="InterPro" id="IPR029063">
    <property type="entry name" value="SAM-dependent_MTases_sf"/>
</dbReference>
<feature type="binding site" evidence="4">
    <location>
        <position position="376"/>
    </location>
    <ligand>
        <name>S-adenosyl-L-methionine</name>
        <dbReference type="ChEBI" id="CHEBI:59789"/>
    </ligand>
</feature>
<feature type="binding site" evidence="4">
    <location>
        <position position="424"/>
    </location>
    <ligand>
        <name>S-adenosyl-L-methionine</name>
        <dbReference type="ChEBI" id="CHEBI:59789"/>
    </ligand>
</feature>
<dbReference type="Pfam" id="PF01938">
    <property type="entry name" value="TRAM"/>
    <property type="match status" value="1"/>
</dbReference>
<dbReference type="InterPro" id="IPR010280">
    <property type="entry name" value="U5_MeTrfase_fam"/>
</dbReference>
<dbReference type="PANTHER" id="PTHR11061:SF30">
    <property type="entry name" value="TRNA (URACIL(54)-C(5))-METHYLTRANSFERASE"/>
    <property type="match status" value="1"/>
</dbReference>